<name>A0AAD7XFI3_9APHY</name>
<keyword evidence="4 6" id="KW-0964">Secreted</keyword>
<dbReference type="EMBL" id="JAPEVG010000063">
    <property type="protein sequence ID" value="KAJ8488422.1"/>
    <property type="molecule type" value="Genomic_DNA"/>
</dbReference>
<reference evidence="7" key="1">
    <citation type="submission" date="2022-11" db="EMBL/GenBank/DDBJ databases">
        <title>Genome Sequence of Cubamyces cubensis.</title>
        <authorList>
            <person name="Buettner E."/>
        </authorList>
    </citation>
    <scope>NUCLEOTIDE SEQUENCE</scope>
    <source>
        <strain evidence="7">MPL-01</strain>
    </source>
</reference>
<organism evidence="7 8">
    <name type="scientific">Trametes cubensis</name>
    <dbReference type="NCBI Taxonomy" id="1111947"/>
    <lineage>
        <taxon>Eukaryota</taxon>
        <taxon>Fungi</taxon>
        <taxon>Dikarya</taxon>
        <taxon>Basidiomycota</taxon>
        <taxon>Agaricomycotina</taxon>
        <taxon>Agaricomycetes</taxon>
        <taxon>Polyporales</taxon>
        <taxon>Polyporaceae</taxon>
        <taxon>Trametes</taxon>
    </lineage>
</organism>
<dbReference type="AlphaFoldDB" id="A0AAD7XFI3"/>
<dbReference type="GO" id="GO:0009277">
    <property type="term" value="C:fungal-type cell wall"/>
    <property type="evidence" value="ECO:0007669"/>
    <property type="project" value="InterPro"/>
</dbReference>
<evidence type="ECO:0000256" key="6">
    <source>
        <dbReference type="RuleBase" id="RU365009"/>
    </source>
</evidence>
<dbReference type="SMART" id="SM00075">
    <property type="entry name" value="HYDRO"/>
    <property type="match status" value="1"/>
</dbReference>
<evidence type="ECO:0000256" key="1">
    <source>
        <dbReference type="ARBA" id="ARBA00004191"/>
    </source>
</evidence>
<comment type="similarity">
    <text evidence="2 6">Belongs to the fungal hydrophobin family.</text>
</comment>
<sequence>MIFSRAIALAVVATPLLAVATPTALEARQTCSTGALQCCEQTTTADSAAASAILSLLGIVVQDVNALVGLTCSPINVVGVGSGNACSANAVCCDDNSHGGLISIGCVPVSL</sequence>
<keyword evidence="6" id="KW-0732">Signal</keyword>
<gene>
    <name evidence="7" type="ORF">ONZ51_g3551</name>
</gene>
<evidence type="ECO:0000313" key="7">
    <source>
        <dbReference type="EMBL" id="KAJ8488422.1"/>
    </source>
</evidence>
<comment type="caution">
    <text evidence="7">The sequence shown here is derived from an EMBL/GenBank/DDBJ whole genome shotgun (WGS) entry which is preliminary data.</text>
</comment>
<keyword evidence="5 6" id="KW-1015">Disulfide bond</keyword>
<evidence type="ECO:0000256" key="5">
    <source>
        <dbReference type="ARBA" id="ARBA00023157"/>
    </source>
</evidence>
<protein>
    <recommendedName>
        <fullName evidence="6">Hydrophobin</fullName>
    </recommendedName>
</protein>
<dbReference type="Proteomes" id="UP001215151">
    <property type="component" value="Unassembled WGS sequence"/>
</dbReference>
<evidence type="ECO:0000256" key="3">
    <source>
        <dbReference type="ARBA" id="ARBA00022512"/>
    </source>
</evidence>
<comment type="subcellular location">
    <subcellularLocation>
        <location evidence="1 6">Secreted</location>
        <location evidence="1 6">Cell wall</location>
    </subcellularLocation>
</comment>
<accession>A0AAD7XFI3</accession>
<dbReference type="InterPro" id="IPR001338">
    <property type="entry name" value="Class_I_Hydrophobin"/>
</dbReference>
<feature type="signal peptide" evidence="6">
    <location>
        <begin position="1"/>
        <end position="18"/>
    </location>
</feature>
<dbReference type="CDD" id="cd23507">
    <property type="entry name" value="hydrophobin_I"/>
    <property type="match status" value="1"/>
</dbReference>
<keyword evidence="8" id="KW-1185">Reference proteome</keyword>
<evidence type="ECO:0000256" key="4">
    <source>
        <dbReference type="ARBA" id="ARBA00022525"/>
    </source>
</evidence>
<dbReference type="GO" id="GO:0005199">
    <property type="term" value="F:structural constituent of cell wall"/>
    <property type="evidence" value="ECO:0007669"/>
    <property type="project" value="InterPro"/>
</dbReference>
<evidence type="ECO:0000313" key="8">
    <source>
        <dbReference type="Proteomes" id="UP001215151"/>
    </source>
</evidence>
<evidence type="ECO:0000256" key="2">
    <source>
        <dbReference type="ARBA" id="ARBA00010446"/>
    </source>
</evidence>
<dbReference type="Pfam" id="PF01185">
    <property type="entry name" value="Hydrophobin"/>
    <property type="match status" value="1"/>
</dbReference>
<feature type="chain" id="PRO_5041782453" description="Hydrophobin" evidence="6">
    <location>
        <begin position="19"/>
        <end position="111"/>
    </location>
</feature>
<proteinExistence type="inferred from homology"/>
<keyword evidence="3 6" id="KW-0134">Cell wall</keyword>